<name>A0A5B7IWT0_PORTR</name>
<sequence>MIKLSGHLLQGKARGVVFKGAKPTRTRGSCRPLIPQAPPPPPPAAPPLPPLLPPKPRDEEWVALSIKLRDGRRPSNYRGVLIQGFCIYMCACVLMLGI</sequence>
<proteinExistence type="predicted"/>
<accession>A0A5B7IWT0</accession>
<feature type="transmembrane region" description="Helical" evidence="2">
    <location>
        <begin position="77"/>
        <end position="97"/>
    </location>
</feature>
<dbReference type="Proteomes" id="UP000324222">
    <property type="component" value="Unassembled WGS sequence"/>
</dbReference>
<reference evidence="3 4" key="1">
    <citation type="submission" date="2019-05" db="EMBL/GenBank/DDBJ databases">
        <title>Another draft genome of Portunus trituberculatus and its Hox gene families provides insights of decapod evolution.</title>
        <authorList>
            <person name="Jeong J.-H."/>
            <person name="Song I."/>
            <person name="Kim S."/>
            <person name="Choi T."/>
            <person name="Kim D."/>
            <person name="Ryu S."/>
            <person name="Kim W."/>
        </authorList>
    </citation>
    <scope>NUCLEOTIDE SEQUENCE [LARGE SCALE GENOMIC DNA]</scope>
    <source>
        <tissue evidence="3">Muscle</tissue>
    </source>
</reference>
<keyword evidence="4" id="KW-1185">Reference proteome</keyword>
<keyword evidence="2" id="KW-1133">Transmembrane helix</keyword>
<comment type="caution">
    <text evidence="3">The sequence shown here is derived from an EMBL/GenBank/DDBJ whole genome shotgun (WGS) entry which is preliminary data.</text>
</comment>
<feature type="compositionally biased region" description="Pro residues" evidence="1">
    <location>
        <begin position="35"/>
        <end position="54"/>
    </location>
</feature>
<protein>
    <submittedName>
        <fullName evidence="3">Uncharacterized protein</fullName>
    </submittedName>
</protein>
<evidence type="ECO:0000256" key="2">
    <source>
        <dbReference type="SAM" id="Phobius"/>
    </source>
</evidence>
<keyword evidence="2" id="KW-0812">Transmembrane</keyword>
<evidence type="ECO:0000256" key="1">
    <source>
        <dbReference type="SAM" id="MobiDB-lite"/>
    </source>
</evidence>
<keyword evidence="2" id="KW-0472">Membrane</keyword>
<organism evidence="3 4">
    <name type="scientific">Portunus trituberculatus</name>
    <name type="common">Swimming crab</name>
    <name type="synonym">Neptunus trituberculatus</name>
    <dbReference type="NCBI Taxonomy" id="210409"/>
    <lineage>
        <taxon>Eukaryota</taxon>
        <taxon>Metazoa</taxon>
        <taxon>Ecdysozoa</taxon>
        <taxon>Arthropoda</taxon>
        <taxon>Crustacea</taxon>
        <taxon>Multicrustacea</taxon>
        <taxon>Malacostraca</taxon>
        <taxon>Eumalacostraca</taxon>
        <taxon>Eucarida</taxon>
        <taxon>Decapoda</taxon>
        <taxon>Pleocyemata</taxon>
        <taxon>Brachyura</taxon>
        <taxon>Eubrachyura</taxon>
        <taxon>Portunoidea</taxon>
        <taxon>Portunidae</taxon>
        <taxon>Portuninae</taxon>
        <taxon>Portunus</taxon>
    </lineage>
</organism>
<feature type="region of interest" description="Disordered" evidence="1">
    <location>
        <begin position="21"/>
        <end position="56"/>
    </location>
</feature>
<dbReference type="AlphaFoldDB" id="A0A5B7IWT0"/>
<evidence type="ECO:0000313" key="4">
    <source>
        <dbReference type="Proteomes" id="UP000324222"/>
    </source>
</evidence>
<gene>
    <name evidence="3" type="ORF">E2C01_081778</name>
</gene>
<evidence type="ECO:0000313" key="3">
    <source>
        <dbReference type="EMBL" id="MPC86935.1"/>
    </source>
</evidence>
<dbReference type="EMBL" id="VSRR010072999">
    <property type="protein sequence ID" value="MPC86935.1"/>
    <property type="molecule type" value="Genomic_DNA"/>
</dbReference>